<organism evidence="2 3">
    <name type="scientific">Rossellomorea aquimaris</name>
    <dbReference type="NCBI Taxonomy" id="189382"/>
    <lineage>
        <taxon>Bacteria</taxon>
        <taxon>Bacillati</taxon>
        <taxon>Bacillota</taxon>
        <taxon>Bacilli</taxon>
        <taxon>Bacillales</taxon>
        <taxon>Bacillaceae</taxon>
        <taxon>Rossellomorea</taxon>
    </lineage>
</organism>
<dbReference type="Proteomes" id="UP000182062">
    <property type="component" value="Unassembled WGS sequence"/>
</dbReference>
<keyword evidence="3" id="KW-1185">Reference proteome</keyword>
<accession>A0A1J6X061</accession>
<evidence type="ECO:0000313" key="3">
    <source>
        <dbReference type="Proteomes" id="UP000182062"/>
    </source>
</evidence>
<keyword evidence="1" id="KW-0472">Membrane</keyword>
<keyword evidence="1" id="KW-1133">Transmembrane helix</keyword>
<sequence length="96" mass="10880">MKNRRFLKIIHMTVKNQTFSSVSNRPRASWSVLKNRRYLGGFVILFLGVGIHFWGLYVVGRWEGLSISLFFGGGAVLIGLLTIILIFPYSKMSADN</sequence>
<protein>
    <submittedName>
        <fullName evidence="2">Uncharacterized protein</fullName>
    </submittedName>
</protein>
<evidence type="ECO:0000313" key="2">
    <source>
        <dbReference type="EMBL" id="OIU71537.1"/>
    </source>
</evidence>
<comment type="caution">
    <text evidence="2">The sequence shown here is derived from an EMBL/GenBank/DDBJ whole genome shotgun (WGS) entry which is preliminary data.</text>
</comment>
<feature type="transmembrane region" description="Helical" evidence="1">
    <location>
        <begin position="65"/>
        <end position="87"/>
    </location>
</feature>
<feature type="transmembrane region" description="Helical" evidence="1">
    <location>
        <begin position="38"/>
        <end position="59"/>
    </location>
</feature>
<evidence type="ECO:0000256" key="1">
    <source>
        <dbReference type="SAM" id="Phobius"/>
    </source>
</evidence>
<gene>
    <name evidence="2" type="ORF">BHE18_15710</name>
</gene>
<dbReference type="EMBL" id="MINN01000081">
    <property type="protein sequence ID" value="OIU71537.1"/>
    <property type="molecule type" value="Genomic_DNA"/>
</dbReference>
<name>A0A1J6X061_9BACI</name>
<keyword evidence="1" id="KW-0812">Transmembrane</keyword>
<dbReference type="AlphaFoldDB" id="A0A1J6X061"/>
<proteinExistence type="predicted"/>
<reference evidence="2 3" key="1">
    <citation type="submission" date="2016-09" db="EMBL/GenBank/DDBJ databases">
        <title>Bacillus aquimaris SAMM genome sequence reveals colonization and biosurfactant production capacities.</title>
        <authorList>
            <person name="Waghmode S.R."/>
            <person name="Suryavanshi M.V."/>
        </authorList>
    </citation>
    <scope>NUCLEOTIDE SEQUENCE [LARGE SCALE GENOMIC DNA]</scope>
    <source>
        <strain evidence="2 3">SAMM</strain>
    </source>
</reference>